<proteinExistence type="predicted"/>
<keyword evidence="1" id="KW-0732">Signal</keyword>
<dbReference type="AlphaFoldDB" id="A0A238IZT9"/>
<evidence type="ECO:0000256" key="1">
    <source>
        <dbReference type="SAM" id="SignalP"/>
    </source>
</evidence>
<dbReference type="RefSeq" id="WP_093973172.1">
    <property type="nucleotide sequence ID" value="NZ_FXXQ01000003.1"/>
</dbReference>
<feature type="domain" description="Thiol:disulfide interchange protein DsbD N-terminal" evidence="2">
    <location>
        <begin position="41"/>
        <end position="141"/>
    </location>
</feature>
<name>A0A238IZT9_9RHOB</name>
<accession>A0A238IZT9</accession>
<organism evidence="3 4">
    <name type="scientific">Boseongicola aestuarii</name>
    <dbReference type="NCBI Taxonomy" id="1470561"/>
    <lineage>
        <taxon>Bacteria</taxon>
        <taxon>Pseudomonadati</taxon>
        <taxon>Pseudomonadota</taxon>
        <taxon>Alphaproteobacteria</taxon>
        <taxon>Rhodobacterales</taxon>
        <taxon>Paracoccaceae</taxon>
        <taxon>Boseongicola</taxon>
    </lineage>
</organism>
<dbReference type="OrthoDB" id="9811036at2"/>
<reference evidence="3 4" key="1">
    <citation type="submission" date="2017-05" db="EMBL/GenBank/DDBJ databases">
        <authorList>
            <person name="Song R."/>
            <person name="Chenine A.L."/>
            <person name="Ruprecht R.M."/>
        </authorList>
    </citation>
    <scope>NUCLEOTIDE SEQUENCE [LARGE SCALE GENOMIC DNA]</scope>
    <source>
        <strain evidence="3 4">CECT 8489</strain>
    </source>
</reference>
<keyword evidence="4" id="KW-1185">Reference proteome</keyword>
<evidence type="ECO:0000313" key="4">
    <source>
        <dbReference type="Proteomes" id="UP000201838"/>
    </source>
</evidence>
<gene>
    <name evidence="3" type="ORF">BOA8489_01288</name>
</gene>
<feature type="signal peptide" evidence="1">
    <location>
        <begin position="1"/>
        <end position="22"/>
    </location>
</feature>
<sequence>MKALTLPLAAMALAIQAPLAAAEIPDVLAQVEVLPGWRGDDGLHHAAFSIKLAPGWKTYWRAPGDAGIPPIFDWSKSGNLSGAGVSFPVPRVFYENGMRSIGYDDGMILPITLRATEAADDIELSGRMTIGVCYDICVPVELYFDALLPSTGTTPSPTVVRAMKDRPMTAAEAGVGSVSCDIEPIRDGMRITAIMDVPRMSDQDVAVIELDNREVWVSEPTMTRKGGTLVASADLVPPDAQPFVLARQDVRITVFGGGQAVDIRGCD</sequence>
<dbReference type="Pfam" id="PF11412">
    <property type="entry name" value="DsbD_N"/>
    <property type="match status" value="1"/>
</dbReference>
<dbReference type="EMBL" id="FXXQ01000003">
    <property type="protein sequence ID" value="SMX23184.1"/>
    <property type="molecule type" value="Genomic_DNA"/>
</dbReference>
<dbReference type="Proteomes" id="UP000201838">
    <property type="component" value="Unassembled WGS sequence"/>
</dbReference>
<evidence type="ECO:0000259" key="2">
    <source>
        <dbReference type="Pfam" id="PF11412"/>
    </source>
</evidence>
<evidence type="ECO:0000313" key="3">
    <source>
        <dbReference type="EMBL" id="SMX23184.1"/>
    </source>
</evidence>
<protein>
    <recommendedName>
        <fullName evidence="2">Thiol:disulfide interchange protein DsbD N-terminal domain-containing protein</fullName>
    </recommendedName>
</protein>
<dbReference type="InterPro" id="IPR028250">
    <property type="entry name" value="DsbDN"/>
</dbReference>
<feature type="chain" id="PRO_5012624540" description="Thiol:disulfide interchange protein DsbD N-terminal domain-containing protein" evidence="1">
    <location>
        <begin position="23"/>
        <end position="267"/>
    </location>
</feature>